<reference evidence="1 2" key="2">
    <citation type="submission" date="2020-03" db="EMBL/GenBank/DDBJ databases">
        <authorList>
            <person name="Ichikawa N."/>
            <person name="Kimura A."/>
            <person name="Kitahashi Y."/>
            <person name="Uohara A."/>
        </authorList>
    </citation>
    <scope>NUCLEOTIDE SEQUENCE [LARGE SCALE GENOMIC DNA]</scope>
    <source>
        <strain evidence="1 2">NBRC 108639</strain>
    </source>
</reference>
<proteinExistence type="predicted"/>
<reference evidence="1 2" key="1">
    <citation type="submission" date="2020-03" db="EMBL/GenBank/DDBJ databases">
        <title>Whole genome shotgun sequence of Phytohabitans houttuyneae NBRC 108639.</title>
        <authorList>
            <person name="Komaki H."/>
            <person name="Tamura T."/>
        </authorList>
    </citation>
    <scope>NUCLEOTIDE SEQUENCE [LARGE SCALE GENOMIC DNA]</scope>
    <source>
        <strain evidence="1 2">NBRC 108639</strain>
    </source>
</reference>
<evidence type="ECO:0000313" key="1">
    <source>
        <dbReference type="EMBL" id="GFJ82690.1"/>
    </source>
</evidence>
<accession>A0A6V8KH34</accession>
<name>A0A6V8KH34_9ACTN</name>
<keyword evidence="2" id="KW-1185">Reference proteome</keyword>
<dbReference type="AlphaFoldDB" id="A0A6V8KH34"/>
<dbReference type="Proteomes" id="UP000482800">
    <property type="component" value="Unassembled WGS sequence"/>
</dbReference>
<comment type="caution">
    <text evidence="1">The sequence shown here is derived from an EMBL/GenBank/DDBJ whole genome shotgun (WGS) entry which is preliminary data.</text>
</comment>
<organism evidence="1 2">
    <name type="scientific">Phytohabitans houttuyneae</name>
    <dbReference type="NCBI Taxonomy" id="1076126"/>
    <lineage>
        <taxon>Bacteria</taxon>
        <taxon>Bacillati</taxon>
        <taxon>Actinomycetota</taxon>
        <taxon>Actinomycetes</taxon>
        <taxon>Micromonosporales</taxon>
        <taxon>Micromonosporaceae</taxon>
    </lineage>
</organism>
<gene>
    <name evidence="1" type="ORF">Phou_068700</name>
</gene>
<sequence>MVPEHPVAVVMGWPCSSWPRMYRTTTREQSIGSSSRTLTSNATVCPNSNGCPSTGEANVTTGAIGPTTNGSSAEAERPVLSVTFSVGRYEPFSGYVYVGFGAVESTVPFASKSHAYRRGSPSGSVVPALENVTVSGASPASGVALTFGIGVRLPRTKSIRASWASGFSEKKPSPYSRT</sequence>
<dbReference type="EMBL" id="BLPF01000002">
    <property type="protein sequence ID" value="GFJ82690.1"/>
    <property type="molecule type" value="Genomic_DNA"/>
</dbReference>
<protein>
    <submittedName>
        <fullName evidence="1">Uncharacterized protein</fullName>
    </submittedName>
</protein>
<evidence type="ECO:0000313" key="2">
    <source>
        <dbReference type="Proteomes" id="UP000482800"/>
    </source>
</evidence>